<dbReference type="Gene3D" id="3.20.20.70">
    <property type="entry name" value="Aldolase class I"/>
    <property type="match status" value="1"/>
</dbReference>
<dbReference type="CDD" id="cd00564">
    <property type="entry name" value="TMP_TenI"/>
    <property type="match status" value="1"/>
</dbReference>
<evidence type="ECO:0000256" key="13">
    <source>
        <dbReference type="ARBA" id="ARBA00040794"/>
    </source>
</evidence>
<keyword evidence="6" id="KW-0227">DNA damage</keyword>
<dbReference type="InterPro" id="IPR013785">
    <property type="entry name" value="Aldolase_TIM"/>
</dbReference>
<dbReference type="CDD" id="cd03425">
    <property type="entry name" value="NUDIX_MutT_NudA_like"/>
    <property type="match status" value="1"/>
</dbReference>
<dbReference type="GO" id="GO:0044715">
    <property type="term" value="F:8-oxo-dGDP phosphatase activity"/>
    <property type="evidence" value="ECO:0007669"/>
    <property type="project" value="TreeGrafter"/>
</dbReference>
<evidence type="ECO:0000256" key="6">
    <source>
        <dbReference type="ARBA" id="ARBA00022763"/>
    </source>
</evidence>
<dbReference type="GO" id="GO:0009228">
    <property type="term" value="P:thiamine biosynthetic process"/>
    <property type="evidence" value="ECO:0007669"/>
    <property type="project" value="UniProtKB-KW"/>
</dbReference>
<dbReference type="InterPro" id="IPR000086">
    <property type="entry name" value="NUDIX_hydrolase_dom"/>
</dbReference>
<feature type="binding site" evidence="17">
    <location>
        <position position="27"/>
    </location>
    <ligand>
        <name>8-oxo-dGTP</name>
        <dbReference type="ChEBI" id="CHEBI:77896"/>
    </ligand>
</feature>
<evidence type="ECO:0000256" key="4">
    <source>
        <dbReference type="ARBA" id="ARBA00022705"/>
    </source>
</evidence>
<comment type="similarity">
    <text evidence="2 19">Belongs to the Nudix hydrolase family.</text>
</comment>
<dbReference type="PRINTS" id="PR00502">
    <property type="entry name" value="NUDIXFAMILY"/>
</dbReference>
<keyword evidence="3" id="KW-0515">Mutator protein</keyword>
<dbReference type="Proteomes" id="UP000029391">
    <property type="component" value="Unassembled WGS sequence"/>
</dbReference>
<gene>
    <name evidence="21" type="ORF">P873_03130</name>
</gene>
<evidence type="ECO:0000313" key="21">
    <source>
        <dbReference type="EMBL" id="KFN51273.1"/>
    </source>
</evidence>
<dbReference type="eggNOG" id="COG0352">
    <property type="taxonomic scope" value="Bacteria"/>
</dbReference>
<dbReference type="Pfam" id="PF00293">
    <property type="entry name" value="NUDIX"/>
    <property type="match status" value="1"/>
</dbReference>
<dbReference type="InterPro" id="IPR003561">
    <property type="entry name" value="Mutator_MutT"/>
</dbReference>
<dbReference type="EMBL" id="AWXU01000007">
    <property type="protein sequence ID" value="KFN51273.1"/>
    <property type="molecule type" value="Genomic_DNA"/>
</dbReference>
<dbReference type="NCBIfam" id="TIGR00586">
    <property type="entry name" value="mutt"/>
    <property type="match status" value="1"/>
</dbReference>
<name>A0A091BEZ0_9GAMM</name>
<dbReference type="SUPFAM" id="SSF55811">
    <property type="entry name" value="Nudix"/>
    <property type="match status" value="1"/>
</dbReference>
<proteinExistence type="inferred from homology"/>
<keyword evidence="7 19" id="KW-0378">Hydrolase</keyword>
<feature type="binding site" evidence="18">
    <location>
        <position position="41"/>
    </location>
    <ligand>
        <name>Mg(2+)</name>
        <dbReference type="ChEBI" id="CHEBI:18420"/>
    </ligand>
</feature>
<dbReference type="Pfam" id="PF02581">
    <property type="entry name" value="TMP-TENI"/>
    <property type="match status" value="1"/>
</dbReference>
<dbReference type="eggNOG" id="COG0494">
    <property type="taxonomic scope" value="Bacteria"/>
</dbReference>
<protein>
    <recommendedName>
        <fullName evidence="13">8-oxo-dGTP diphosphatase</fullName>
        <ecNumber evidence="12">3.6.1.55</ecNumber>
    </recommendedName>
    <alternativeName>
        <fullName evidence="16">7,8-dihydro-8-oxoguanine-triphosphatase</fullName>
    </alternativeName>
    <alternativeName>
        <fullName evidence="15">Mutator protein MutT</fullName>
    </alternativeName>
    <alternativeName>
        <fullName evidence="14">dGTP pyrophosphohydrolase</fullName>
    </alternativeName>
</protein>
<evidence type="ECO:0000259" key="20">
    <source>
        <dbReference type="PROSITE" id="PS51462"/>
    </source>
</evidence>
<evidence type="ECO:0000256" key="10">
    <source>
        <dbReference type="ARBA" id="ARBA00035861"/>
    </source>
</evidence>
<dbReference type="AlphaFoldDB" id="A0A091BEZ0"/>
<dbReference type="InterPro" id="IPR036206">
    <property type="entry name" value="ThiamineP_synth_sf"/>
</dbReference>
<comment type="caution">
    <text evidence="21">The sequence shown here is derived from an EMBL/GenBank/DDBJ whole genome shotgun (WGS) entry which is preliminary data.</text>
</comment>
<evidence type="ECO:0000256" key="9">
    <source>
        <dbReference type="ARBA" id="ARBA00023204"/>
    </source>
</evidence>
<comment type="cofactor">
    <cofactor evidence="1 18">
        <name>Mg(2+)</name>
        <dbReference type="ChEBI" id="CHEBI:18420"/>
    </cofactor>
</comment>
<organism evidence="21 22">
    <name type="scientific">Arenimonas composti TR7-09 = DSM 18010</name>
    <dbReference type="NCBI Taxonomy" id="1121013"/>
    <lineage>
        <taxon>Bacteria</taxon>
        <taxon>Pseudomonadati</taxon>
        <taxon>Pseudomonadota</taxon>
        <taxon>Gammaproteobacteria</taxon>
        <taxon>Lysobacterales</taxon>
        <taxon>Lysobacteraceae</taxon>
        <taxon>Arenimonas</taxon>
    </lineage>
</organism>
<dbReference type="EC" id="3.6.1.55" evidence="12"/>
<evidence type="ECO:0000256" key="3">
    <source>
        <dbReference type="ARBA" id="ARBA00022457"/>
    </source>
</evidence>
<evidence type="ECO:0000256" key="5">
    <source>
        <dbReference type="ARBA" id="ARBA00022723"/>
    </source>
</evidence>
<evidence type="ECO:0000256" key="16">
    <source>
        <dbReference type="ARBA" id="ARBA00042798"/>
    </source>
</evidence>
<evidence type="ECO:0000256" key="8">
    <source>
        <dbReference type="ARBA" id="ARBA00022842"/>
    </source>
</evidence>
<dbReference type="GO" id="GO:0044716">
    <property type="term" value="F:8-oxo-GDP phosphatase activity"/>
    <property type="evidence" value="ECO:0007669"/>
    <property type="project" value="TreeGrafter"/>
</dbReference>
<evidence type="ECO:0000256" key="11">
    <source>
        <dbReference type="ARBA" id="ARBA00036904"/>
    </source>
</evidence>
<dbReference type="GO" id="GO:0046872">
    <property type="term" value="F:metal ion binding"/>
    <property type="evidence" value="ECO:0007669"/>
    <property type="project" value="UniProtKB-KW"/>
</dbReference>
<dbReference type="InterPro" id="IPR047127">
    <property type="entry name" value="MutT-like"/>
</dbReference>
<keyword evidence="4" id="KW-0235">DNA replication</keyword>
<dbReference type="PROSITE" id="PS51462">
    <property type="entry name" value="NUDIX"/>
    <property type="match status" value="1"/>
</dbReference>
<dbReference type="Gene3D" id="3.90.79.10">
    <property type="entry name" value="Nucleoside Triphosphate Pyrophosphohydrolase"/>
    <property type="match status" value="1"/>
</dbReference>
<feature type="binding site" evidence="18">
    <location>
        <position position="61"/>
    </location>
    <ligand>
        <name>Mg(2+)</name>
        <dbReference type="ChEBI" id="CHEBI:18420"/>
    </ligand>
</feature>
<comment type="catalytic activity">
    <reaction evidence="10">
        <text>8-oxo-dGTP + H2O = 8-oxo-dGMP + diphosphate + H(+)</text>
        <dbReference type="Rhea" id="RHEA:31575"/>
        <dbReference type="ChEBI" id="CHEBI:15377"/>
        <dbReference type="ChEBI" id="CHEBI:15378"/>
        <dbReference type="ChEBI" id="CHEBI:33019"/>
        <dbReference type="ChEBI" id="CHEBI:63224"/>
        <dbReference type="ChEBI" id="CHEBI:77896"/>
        <dbReference type="EC" id="3.6.1.55"/>
    </reaction>
</comment>
<dbReference type="OrthoDB" id="9810648at2"/>
<evidence type="ECO:0000256" key="17">
    <source>
        <dbReference type="PIRSR" id="PIRSR603561-1"/>
    </source>
</evidence>
<dbReference type="SUPFAM" id="SSF51391">
    <property type="entry name" value="Thiamin phosphate synthase"/>
    <property type="match status" value="1"/>
</dbReference>
<sequence length="315" mass="33503">MPERTRAVHVAAAVLRDVRGRILLARRTAGRDLAGLWEFPGGKVEPGETPAQALVREIEEELGIRVLAAEPLIAVPQAYPDKRIVLDVFEVTAWEGQPRGRERQALAWSPLEQLASYPMPPADRPVVAALTAGDRYLITPPDSERAGFLSRLDRALLAGVRRVQLRVPGMPVAALRTLATDAAIHCRARGAELLLNGEPELAAELGIGVHLKASQLMAASARPLPAGLTVAASCHDAAELAQAERLGLDFVVLGPVRATASHPAAKPLGWDGFSRLRETVSLPIYALGGMKAADVALARRHGAQGVAGIGGVWPR</sequence>
<feature type="binding site" evidence="17">
    <location>
        <begin position="38"/>
        <end position="41"/>
    </location>
    <ligand>
        <name>8-oxo-dGTP</name>
        <dbReference type="ChEBI" id="CHEBI:77896"/>
    </ligand>
</feature>
<dbReference type="GO" id="GO:0008413">
    <property type="term" value="F:8-oxo-7,8-dihydroguanosine triphosphate pyrophosphatase activity"/>
    <property type="evidence" value="ECO:0007669"/>
    <property type="project" value="InterPro"/>
</dbReference>
<evidence type="ECO:0000256" key="14">
    <source>
        <dbReference type="ARBA" id="ARBA00041592"/>
    </source>
</evidence>
<comment type="catalytic activity">
    <reaction evidence="11">
        <text>8-oxo-GTP + H2O = 8-oxo-GMP + diphosphate + H(+)</text>
        <dbReference type="Rhea" id="RHEA:67616"/>
        <dbReference type="ChEBI" id="CHEBI:15377"/>
        <dbReference type="ChEBI" id="CHEBI:15378"/>
        <dbReference type="ChEBI" id="CHEBI:33019"/>
        <dbReference type="ChEBI" id="CHEBI:143553"/>
        <dbReference type="ChEBI" id="CHEBI:145694"/>
    </reaction>
</comment>
<dbReference type="InterPro" id="IPR015797">
    <property type="entry name" value="NUDIX_hydrolase-like_dom_sf"/>
</dbReference>
<dbReference type="NCBIfam" id="NF006530">
    <property type="entry name" value="PRK08999.1"/>
    <property type="match status" value="1"/>
</dbReference>
<keyword evidence="9" id="KW-0234">DNA repair</keyword>
<evidence type="ECO:0000256" key="12">
    <source>
        <dbReference type="ARBA" id="ARBA00038905"/>
    </source>
</evidence>
<dbReference type="PANTHER" id="PTHR47707">
    <property type="entry name" value="8-OXO-DGTP DIPHOSPHATASE"/>
    <property type="match status" value="1"/>
</dbReference>
<keyword evidence="22" id="KW-1185">Reference proteome</keyword>
<evidence type="ECO:0000256" key="7">
    <source>
        <dbReference type="ARBA" id="ARBA00022801"/>
    </source>
</evidence>
<accession>A0A091BEZ0</accession>
<evidence type="ECO:0000256" key="15">
    <source>
        <dbReference type="ARBA" id="ARBA00041979"/>
    </source>
</evidence>
<feature type="domain" description="Nudix hydrolase" evidence="20">
    <location>
        <begin position="5"/>
        <end position="132"/>
    </location>
</feature>
<evidence type="ECO:0000313" key="22">
    <source>
        <dbReference type="Proteomes" id="UP000029391"/>
    </source>
</evidence>
<keyword evidence="5 18" id="KW-0479">Metal-binding</keyword>
<dbReference type="PROSITE" id="PS00893">
    <property type="entry name" value="NUDIX_BOX"/>
    <property type="match status" value="1"/>
</dbReference>
<dbReference type="GO" id="GO:0006260">
    <property type="term" value="P:DNA replication"/>
    <property type="evidence" value="ECO:0007669"/>
    <property type="project" value="UniProtKB-KW"/>
</dbReference>
<keyword evidence="8 18" id="KW-0460">Magnesium</keyword>
<reference evidence="21 22" key="1">
    <citation type="submission" date="2013-09" db="EMBL/GenBank/DDBJ databases">
        <title>Genome sequencing of Arenimonas composti.</title>
        <authorList>
            <person name="Chen F."/>
            <person name="Wang G."/>
        </authorList>
    </citation>
    <scope>NUCLEOTIDE SEQUENCE [LARGE SCALE GENOMIC DNA]</scope>
    <source>
        <strain evidence="21 22">TR7-09</strain>
    </source>
</reference>
<dbReference type="GO" id="GO:0006281">
    <property type="term" value="P:DNA repair"/>
    <property type="evidence" value="ECO:0007669"/>
    <property type="project" value="UniProtKB-KW"/>
</dbReference>
<dbReference type="InterPro" id="IPR022998">
    <property type="entry name" value="ThiamineP_synth_TenI"/>
</dbReference>
<dbReference type="PANTHER" id="PTHR47707:SF1">
    <property type="entry name" value="NUDIX HYDROLASE FAMILY PROTEIN"/>
    <property type="match status" value="1"/>
</dbReference>
<dbReference type="InterPro" id="IPR020476">
    <property type="entry name" value="Nudix_hydrolase"/>
</dbReference>
<evidence type="ECO:0000256" key="18">
    <source>
        <dbReference type="PIRSR" id="PIRSR603561-2"/>
    </source>
</evidence>
<evidence type="ECO:0000256" key="19">
    <source>
        <dbReference type="RuleBase" id="RU003476"/>
    </source>
</evidence>
<dbReference type="FunFam" id="3.90.79.10:FF:000014">
    <property type="entry name" value="8-oxo-dGTP diphosphatase MutT"/>
    <property type="match status" value="1"/>
</dbReference>
<evidence type="ECO:0000256" key="2">
    <source>
        <dbReference type="ARBA" id="ARBA00005582"/>
    </source>
</evidence>
<dbReference type="InterPro" id="IPR020084">
    <property type="entry name" value="NUDIX_hydrolase_CS"/>
</dbReference>
<evidence type="ECO:0000256" key="1">
    <source>
        <dbReference type="ARBA" id="ARBA00001946"/>
    </source>
</evidence>
<dbReference type="GO" id="GO:0035539">
    <property type="term" value="F:8-oxo-7,8-dihydrodeoxyguanosine triphosphate pyrophosphatase activity"/>
    <property type="evidence" value="ECO:0007669"/>
    <property type="project" value="UniProtKB-EC"/>
</dbReference>
<dbReference type="RefSeq" id="WP_026816524.1">
    <property type="nucleotide sequence ID" value="NZ_AUFF01000002.1"/>
</dbReference>
<dbReference type="STRING" id="1121013.GCA_000426365_01146"/>